<gene>
    <name evidence="7" type="ORF">BAE44_0006936</name>
</gene>
<evidence type="ECO:0000256" key="2">
    <source>
        <dbReference type="ARBA" id="ARBA00022614"/>
    </source>
</evidence>
<dbReference type="PANTHER" id="PTHR19338:SF59">
    <property type="entry name" value="OS10G0162832 PROTEIN"/>
    <property type="match status" value="1"/>
</dbReference>
<dbReference type="CDD" id="cd14798">
    <property type="entry name" value="RX-CC_like"/>
    <property type="match status" value="1"/>
</dbReference>
<keyword evidence="4" id="KW-0547">Nucleotide-binding</keyword>
<dbReference type="Gene3D" id="1.20.5.4130">
    <property type="match status" value="1"/>
</dbReference>
<evidence type="ECO:0000256" key="4">
    <source>
        <dbReference type="ARBA" id="ARBA00022741"/>
    </source>
</evidence>
<dbReference type="GO" id="GO:0006952">
    <property type="term" value="P:defense response"/>
    <property type="evidence" value="ECO:0007669"/>
    <property type="project" value="UniProtKB-KW"/>
</dbReference>
<dbReference type="AlphaFoldDB" id="A0A1E5W3R1"/>
<dbReference type="SUPFAM" id="SSF52540">
    <property type="entry name" value="P-loop containing nucleoside triphosphate hydrolases"/>
    <property type="match status" value="1"/>
</dbReference>
<dbReference type="InterPro" id="IPR038005">
    <property type="entry name" value="RX-like_CC"/>
</dbReference>
<dbReference type="Proteomes" id="UP000095767">
    <property type="component" value="Unassembled WGS sequence"/>
</dbReference>
<proteinExistence type="inferred from homology"/>
<dbReference type="EMBL" id="LWDX02022206">
    <property type="protein sequence ID" value="OEL32043.1"/>
    <property type="molecule type" value="Genomic_DNA"/>
</dbReference>
<dbReference type="InterPro" id="IPR041118">
    <property type="entry name" value="Rx_N"/>
</dbReference>
<reference evidence="7 8" key="1">
    <citation type="submission" date="2016-09" db="EMBL/GenBank/DDBJ databases">
        <title>The draft genome of Dichanthelium oligosanthes: A C3 panicoid grass species.</title>
        <authorList>
            <person name="Studer A.J."/>
            <person name="Schnable J.C."/>
            <person name="Brutnell T.P."/>
        </authorList>
    </citation>
    <scope>NUCLEOTIDE SEQUENCE [LARGE SCALE GENOMIC DNA]</scope>
    <source>
        <strain evidence="8">cv. Kellogg 1175</strain>
        <tissue evidence="7">Leaf</tissue>
    </source>
</reference>
<organism evidence="7 8">
    <name type="scientific">Dichanthelium oligosanthes</name>
    <dbReference type="NCBI Taxonomy" id="888268"/>
    <lineage>
        <taxon>Eukaryota</taxon>
        <taxon>Viridiplantae</taxon>
        <taxon>Streptophyta</taxon>
        <taxon>Embryophyta</taxon>
        <taxon>Tracheophyta</taxon>
        <taxon>Spermatophyta</taxon>
        <taxon>Magnoliopsida</taxon>
        <taxon>Liliopsida</taxon>
        <taxon>Poales</taxon>
        <taxon>Poaceae</taxon>
        <taxon>PACMAD clade</taxon>
        <taxon>Panicoideae</taxon>
        <taxon>Panicodae</taxon>
        <taxon>Paniceae</taxon>
        <taxon>Dichantheliinae</taxon>
        <taxon>Dichanthelium</taxon>
    </lineage>
</organism>
<comment type="caution">
    <text evidence="7">The sequence shown here is derived from an EMBL/GenBank/DDBJ whole genome shotgun (WGS) entry which is preliminary data.</text>
</comment>
<accession>A0A1E5W3R1</accession>
<dbReference type="Gene3D" id="3.40.50.300">
    <property type="entry name" value="P-loop containing nucleotide triphosphate hydrolases"/>
    <property type="match status" value="1"/>
</dbReference>
<keyword evidence="2" id="KW-0433">Leucine-rich repeat</keyword>
<evidence type="ECO:0000313" key="8">
    <source>
        <dbReference type="Proteomes" id="UP000095767"/>
    </source>
</evidence>
<evidence type="ECO:0000259" key="6">
    <source>
        <dbReference type="Pfam" id="PF18052"/>
    </source>
</evidence>
<comment type="similarity">
    <text evidence="1">Belongs to the disease resistance NB-LRR family.</text>
</comment>
<evidence type="ECO:0000256" key="3">
    <source>
        <dbReference type="ARBA" id="ARBA00022737"/>
    </source>
</evidence>
<evidence type="ECO:0000256" key="1">
    <source>
        <dbReference type="ARBA" id="ARBA00008894"/>
    </source>
</evidence>
<sequence>MGTLLKPVTFPWDMLPNLILVRLSPAGLAALETLARVAEGVVGCLILKLGDALANEAVELAYSLFGVEGHALKGLFHEIRDVKRELESIQAFLRAAERFRGTDETIAEFVRQIRSLAYDIEDVIAECTYHLGEDADDMFLFKAVRRIRQSKIWYRLAEGLRDTKVSLKDAAERRGRYELKGIERGTWFSGSSSSNWRCSGSTQFKKEEDLVGVKKEKDFLLKWVRDNDHRKMIASVPGMGGIGKTTLAAHVYGVVKDDFDTCA</sequence>
<name>A0A1E5W3R1_9POAL</name>
<keyword evidence="8" id="KW-1185">Reference proteome</keyword>
<evidence type="ECO:0000256" key="5">
    <source>
        <dbReference type="ARBA" id="ARBA00022821"/>
    </source>
</evidence>
<feature type="domain" description="Disease resistance N-terminal" evidence="6">
    <location>
        <begin position="41"/>
        <end position="135"/>
    </location>
</feature>
<evidence type="ECO:0000313" key="7">
    <source>
        <dbReference type="EMBL" id="OEL32043.1"/>
    </source>
</evidence>
<keyword evidence="5" id="KW-0611">Plant defense</keyword>
<keyword evidence="3" id="KW-0677">Repeat</keyword>
<dbReference type="GO" id="GO:0000166">
    <property type="term" value="F:nucleotide binding"/>
    <property type="evidence" value="ECO:0007669"/>
    <property type="project" value="UniProtKB-KW"/>
</dbReference>
<dbReference type="PANTHER" id="PTHR19338">
    <property type="entry name" value="TRANSLOCASE OF INNER MITOCHONDRIAL MEMBRANE 13 HOMOLOG"/>
    <property type="match status" value="1"/>
</dbReference>
<dbReference type="InterPro" id="IPR027417">
    <property type="entry name" value="P-loop_NTPase"/>
</dbReference>
<protein>
    <recommendedName>
        <fullName evidence="6">Disease resistance N-terminal domain-containing protein</fullName>
    </recommendedName>
</protein>
<dbReference type="STRING" id="888268.A0A1E5W3R1"/>
<dbReference type="OrthoDB" id="688162at2759"/>
<dbReference type="Pfam" id="PF18052">
    <property type="entry name" value="Rx_N"/>
    <property type="match status" value="1"/>
</dbReference>